<protein>
    <submittedName>
        <fullName evidence="1">Uncharacterized protein</fullName>
    </submittedName>
</protein>
<name>A0A0A9CA85_ARUDO</name>
<dbReference type="EMBL" id="GBRH01229473">
    <property type="protein sequence ID" value="JAD68422.1"/>
    <property type="molecule type" value="Transcribed_RNA"/>
</dbReference>
<reference evidence="1" key="1">
    <citation type="submission" date="2014-09" db="EMBL/GenBank/DDBJ databases">
        <authorList>
            <person name="Magalhaes I.L.F."/>
            <person name="Oliveira U."/>
            <person name="Santos F.R."/>
            <person name="Vidigal T.H.D.A."/>
            <person name="Brescovit A.D."/>
            <person name="Santos A.J."/>
        </authorList>
    </citation>
    <scope>NUCLEOTIDE SEQUENCE</scope>
    <source>
        <tissue evidence="1">Shoot tissue taken approximately 20 cm above the soil surface</tissue>
    </source>
</reference>
<proteinExistence type="predicted"/>
<sequence>MYIARFSCHRCRVCDIRGSSSAITCIGCNGCGNGQRTCTANNIGEWSRGIIATRTVTVAFSYCAGYSLFARDSAFRV</sequence>
<dbReference type="AlphaFoldDB" id="A0A0A9CA85"/>
<reference evidence="1" key="2">
    <citation type="journal article" date="2015" name="Data Brief">
        <title>Shoot transcriptome of the giant reed, Arundo donax.</title>
        <authorList>
            <person name="Barrero R.A."/>
            <person name="Guerrero F.D."/>
            <person name="Moolhuijzen P."/>
            <person name="Goolsby J.A."/>
            <person name="Tidwell J."/>
            <person name="Bellgard S.E."/>
            <person name="Bellgard M.I."/>
        </authorList>
    </citation>
    <scope>NUCLEOTIDE SEQUENCE</scope>
    <source>
        <tissue evidence="1">Shoot tissue taken approximately 20 cm above the soil surface</tissue>
    </source>
</reference>
<organism evidence="1">
    <name type="scientific">Arundo donax</name>
    <name type="common">Giant reed</name>
    <name type="synonym">Donax arundinaceus</name>
    <dbReference type="NCBI Taxonomy" id="35708"/>
    <lineage>
        <taxon>Eukaryota</taxon>
        <taxon>Viridiplantae</taxon>
        <taxon>Streptophyta</taxon>
        <taxon>Embryophyta</taxon>
        <taxon>Tracheophyta</taxon>
        <taxon>Spermatophyta</taxon>
        <taxon>Magnoliopsida</taxon>
        <taxon>Liliopsida</taxon>
        <taxon>Poales</taxon>
        <taxon>Poaceae</taxon>
        <taxon>PACMAD clade</taxon>
        <taxon>Arundinoideae</taxon>
        <taxon>Arundineae</taxon>
        <taxon>Arundo</taxon>
    </lineage>
</organism>
<evidence type="ECO:0000313" key="1">
    <source>
        <dbReference type="EMBL" id="JAD68422.1"/>
    </source>
</evidence>
<accession>A0A0A9CA85</accession>